<evidence type="ECO:0000256" key="3">
    <source>
        <dbReference type="ARBA" id="ARBA00022723"/>
    </source>
</evidence>
<feature type="binding site" evidence="11">
    <location>
        <begin position="10"/>
        <end position="12"/>
    </location>
    <ligand>
        <name>substrate</name>
    </ligand>
</feature>
<feature type="binding site" evidence="11">
    <location>
        <begin position="111"/>
        <end position="115"/>
    </location>
    <ligand>
        <name>substrate</name>
    </ligand>
</feature>
<feature type="binding site" evidence="11">
    <location>
        <begin position="46"/>
        <end position="51"/>
    </location>
    <ligand>
        <name>substrate</name>
    </ligand>
</feature>
<keyword evidence="5" id="KW-0413">Isomerase</keyword>
<dbReference type="GO" id="GO:0005975">
    <property type="term" value="P:carbohydrate metabolic process"/>
    <property type="evidence" value="ECO:0007669"/>
    <property type="project" value="InterPro"/>
</dbReference>
<keyword evidence="14" id="KW-0378">Hydrolase</keyword>
<evidence type="ECO:0000256" key="2">
    <source>
        <dbReference type="ARBA" id="ARBA00022553"/>
    </source>
</evidence>
<dbReference type="Proteomes" id="UP000679352">
    <property type="component" value="Chromosome"/>
</dbReference>
<feature type="site" description="Important for catalytic activity and assists the phosphoryl transfer reaction to Asp8 by balancing charge and orienting the reacting groups" evidence="13">
    <location>
        <position position="142"/>
    </location>
</feature>
<dbReference type="PANTHER" id="PTHR46193">
    <property type="entry name" value="6-PHOSPHOGLUCONATE PHOSPHATASE"/>
    <property type="match status" value="1"/>
</dbReference>
<comment type="similarity">
    <text evidence="1">Belongs to the HAD-like hydrolase superfamily. CbbY/CbbZ/Gph/YieH family.</text>
</comment>
<feature type="active site" description="Proton donor/acceptor" evidence="10">
    <location>
        <position position="10"/>
    </location>
</feature>
<dbReference type="SUPFAM" id="SSF56784">
    <property type="entry name" value="HAD-like"/>
    <property type="match status" value="1"/>
</dbReference>
<dbReference type="PRINTS" id="PR00413">
    <property type="entry name" value="HADHALOGNASE"/>
</dbReference>
<evidence type="ECO:0000256" key="5">
    <source>
        <dbReference type="ARBA" id="ARBA00023235"/>
    </source>
</evidence>
<dbReference type="InterPro" id="IPR010976">
    <property type="entry name" value="B-phosphoglucomutase_hydrolase"/>
</dbReference>
<dbReference type="SFLD" id="SFLDG01129">
    <property type="entry name" value="C1.5:_HAD__Beta-PGM__Phosphata"/>
    <property type="match status" value="1"/>
</dbReference>
<feature type="binding site" evidence="11">
    <location>
        <position position="74"/>
    </location>
    <ligand>
        <name>substrate</name>
    </ligand>
</feature>
<reference evidence="14" key="1">
    <citation type="submission" date="2021-06" db="EMBL/GenBank/DDBJ databases">
        <title>Direct submission.</title>
        <authorList>
            <person name="Lee C.-S."/>
            <person name="Jin L."/>
        </authorList>
    </citation>
    <scope>NUCLEOTIDE SEQUENCE</scope>
    <source>
        <strain evidence="14">Con5</strain>
    </source>
</reference>
<evidence type="ECO:0000313" key="15">
    <source>
        <dbReference type="Proteomes" id="UP000679352"/>
    </source>
</evidence>
<dbReference type="NCBIfam" id="TIGR01509">
    <property type="entry name" value="HAD-SF-IA-v3"/>
    <property type="match status" value="1"/>
</dbReference>
<dbReference type="RefSeq" id="WP_215504982.1">
    <property type="nucleotide sequence ID" value="NZ_CP076361.1"/>
</dbReference>
<evidence type="ECO:0000256" key="8">
    <source>
        <dbReference type="ARBA" id="ARBA00044968"/>
    </source>
</evidence>
<dbReference type="CDD" id="cd02598">
    <property type="entry name" value="HAD_BPGM"/>
    <property type="match status" value="1"/>
</dbReference>
<keyword evidence="2" id="KW-0597">Phosphoprotein</keyword>
<feature type="binding site" evidence="12">
    <location>
        <position position="167"/>
    </location>
    <ligand>
        <name>Mg(2+)</name>
        <dbReference type="ChEBI" id="CHEBI:18420"/>
    </ligand>
</feature>
<keyword evidence="3 12" id="KW-0479">Metal-binding</keyword>
<dbReference type="InterPro" id="IPR023214">
    <property type="entry name" value="HAD_sf"/>
</dbReference>
<dbReference type="InterPro" id="IPR023198">
    <property type="entry name" value="PGP-like_dom2"/>
</dbReference>
<evidence type="ECO:0000256" key="7">
    <source>
        <dbReference type="ARBA" id="ARBA00044926"/>
    </source>
</evidence>
<dbReference type="InterPro" id="IPR006439">
    <property type="entry name" value="HAD-SF_hydro_IA"/>
</dbReference>
<dbReference type="EC" id="5.4.2.6" evidence="8"/>
<keyword evidence="15" id="KW-1185">Reference proteome</keyword>
<dbReference type="SFLD" id="SFLDS00003">
    <property type="entry name" value="Haloacid_Dehalogenase"/>
    <property type="match status" value="1"/>
</dbReference>
<feature type="binding site" evidence="12">
    <location>
        <position position="12"/>
    </location>
    <ligand>
        <name>Mg(2+)</name>
        <dbReference type="ChEBI" id="CHEBI:18420"/>
    </ligand>
</feature>
<feature type="site" description="Important for catalytic activity and assists the phosphoryl transfer reaction to Asp8 by balancing charge and orienting the reacting groups" evidence="13">
    <location>
        <position position="111"/>
    </location>
</feature>
<evidence type="ECO:0000256" key="10">
    <source>
        <dbReference type="PIRSR" id="PIRSR610972-1"/>
    </source>
</evidence>
<evidence type="ECO:0000256" key="9">
    <source>
        <dbReference type="ARBA" id="ARBA00044991"/>
    </source>
</evidence>
<protein>
    <recommendedName>
        <fullName evidence="9">Beta-phosphoglucomutase</fullName>
        <ecNumber evidence="8">5.4.2.6</ecNumber>
    </recommendedName>
</protein>
<evidence type="ECO:0000256" key="1">
    <source>
        <dbReference type="ARBA" id="ARBA00006171"/>
    </source>
</evidence>
<dbReference type="GO" id="GO:0000287">
    <property type="term" value="F:magnesium ion binding"/>
    <property type="evidence" value="ECO:0007669"/>
    <property type="project" value="InterPro"/>
</dbReference>
<proteinExistence type="inferred from homology"/>
<dbReference type="InterPro" id="IPR010972">
    <property type="entry name" value="Beta-PGM"/>
</dbReference>
<feature type="binding site" evidence="12">
    <location>
        <position position="166"/>
    </location>
    <ligand>
        <name>Mg(2+)</name>
        <dbReference type="ChEBI" id="CHEBI:18420"/>
    </ligand>
</feature>
<dbReference type="Gene3D" id="1.10.150.240">
    <property type="entry name" value="Putative phosphatase, domain 2"/>
    <property type="match status" value="1"/>
</dbReference>
<comment type="cofactor">
    <cofactor evidence="12">
        <name>Mg(2+)</name>
        <dbReference type="ChEBI" id="CHEBI:18420"/>
    </cofactor>
    <text evidence="12">Binds 2 magnesium ions per subunit.</text>
</comment>
<dbReference type="Pfam" id="PF00702">
    <property type="entry name" value="Hydrolase"/>
    <property type="match status" value="1"/>
</dbReference>
<feature type="binding site" evidence="12">
    <location>
        <position position="10"/>
    </location>
    <ligand>
        <name>Mg(2+)</name>
        <dbReference type="ChEBI" id="CHEBI:18420"/>
    </ligand>
</feature>
<feature type="active site" description="Proton donor/acceptor" evidence="10">
    <location>
        <position position="12"/>
    </location>
</feature>
<dbReference type="KEGG" id="gfu:KM031_10270"/>
<evidence type="ECO:0000256" key="6">
    <source>
        <dbReference type="ARBA" id="ARBA00023277"/>
    </source>
</evidence>
<dbReference type="InterPro" id="IPR051600">
    <property type="entry name" value="Beta-PGM-like"/>
</dbReference>
<keyword evidence="6" id="KW-0119">Carbohydrate metabolism</keyword>
<dbReference type="GO" id="GO:0008801">
    <property type="term" value="F:beta-phosphoglucomutase activity"/>
    <property type="evidence" value="ECO:0007669"/>
    <property type="project" value="UniProtKB-EC"/>
</dbReference>
<dbReference type="AlphaFoldDB" id="A0A975S0Q3"/>
<dbReference type="EMBL" id="CP076361">
    <property type="protein sequence ID" value="QWK89255.1"/>
    <property type="molecule type" value="Genomic_DNA"/>
</dbReference>
<comment type="catalytic activity">
    <reaction evidence="7">
        <text>beta-D-glucose 1-phosphate = beta-D-glucose 6-phosphate</text>
        <dbReference type="Rhea" id="RHEA:20113"/>
        <dbReference type="ChEBI" id="CHEBI:57684"/>
        <dbReference type="ChEBI" id="CHEBI:58247"/>
        <dbReference type="EC" id="5.4.2.6"/>
    </reaction>
</comment>
<evidence type="ECO:0000256" key="11">
    <source>
        <dbReference type="PIRSR" id="PIRSR610972-2"/>
    </source>
</evidence>
<feature type="binding site" evidence="11">
    <location>
        <position position="26"/>
    </location>
    <ligand>
        <name>substrate</name>
    </ligand>
</feature>
<dbReference type="SFLD" id="SFLDG01135">
    <property type="entry name" value="C1.5.6:_HAD__Beta-PGM__Phospha"/>
    <property type="match status" value="1"/>
</dbReference>
<name>A0A975S0Q3_9RHOB</name>
<evidence type="ECO:0000256" key="12">
    <source>
        <dbReference type="PIRSR" id="PIRSR610972-3"/>
    </source>
</evidence>
<feature type="binding site" evidence="11">
    <location>
        <position position="142"/>
    </location>
    <ligand>
        <name>substrate</name>
    </ligand>
</feature>
<gene>
    <name evidence="14" type="ORF">KM031_10270</name>
</gene>
<organism evidence="14 15">
    <name type="scientific">Gemmobacter fulvus</name>
    <dbReference type="NCBI Taxonomy" id="2840474"/>
    <lineage>
        <taxon>Bacteria</taxon>
        <taxon>Pseudomonadati</taxon>
        <taxon>Pseudomonadota</taxon>
        <taxon>Alphaproteobacteria</taxon>
        <taxon>Rhodobacterales</taxon>
        <taxon>Paracoccaceae</taxon>
        <taxon>Gemmobacter</taxon>
    </lineage>
</organism>
<sequence length="218" mass="23488">MTLLRGVIFDLDGVIADTVPAHFAAWKQMFAEEGYAFDERVYHDRVDGRRRFDGAQAVMVDATPDRVSAAASRKDAYFLKQIEQGQFEVFADTLNFLRACRAEGLVLATASSSRNARLVLEKAGIADKFAAIVGGDDVSNGKPHPDIFLLAAKRLGLPPEACVVIEDAISGVAAAKAGGFLCIGIDRTGQTERLAGADLIVESLSRLKLCDIEQLMGK</sequence>
<dbReference type="Gene3D" id="3.40.50.1000">
    <property type="entry name" value="HAD superfamily/HAD-like"/>
    <property type="match status" value="1"/>
</dbReference>
<evidence type="ECO:0000313" key="14">
    <source>
        <dbReference type="EMBL" id="QWK89255.1"/>
    </source>
</evidence>
<dbReference type="NCBIfam" id="TIGR01549">
    <property type="entry name" value="HAD-SF-IA-v1"/>
    <property type="match status" value="1"/>
</dbReference>
<keyword evidence="4 12" id="KW-0460">Magnesium</keyword>
<dbReference type="GO" id="GO:0016787">
    <property type="term" value="F:hydrolase activity"/>
    <property type="evidence" value="ECO:0007669"/>
    <property type="project" value="UniProtKB-KW"/>
</dbReference>
<evidence type="ECO:0000256" key="13">
    <source>
        <dbReference type="PIRSR" id="PIRSR610972-4"/>
    </source>
</evidence>
<dbReference type="InterPro" id="IPR036412">
    <property type="entry name" value="HAD-like_sf"/>
</dbReference>
<dbReference type="PANTHER" id="PTHR46193:SF18">
    <property type="entry name" value="HEXITOL PHOSPHATASE B"/>
    <property type="match status" value="1"/>
</dbReference>
<evidence type="ECO:0000256" key="4">
    <source>
        <dbReference type="ARBA" id="ARBA00022842"/>
    </source>
</evidence>
<accession>A0A975S0Q3</accession>
<dbReference type="NCBIfam" id="TIGR02009">
    <property type="entry name" value="PGMB-YQAB-SF"/>
    <property type="match status" value="1"/>
</dbReference>